<dbReference type="InterPro" id="IPR036390">
    <property type="entry name" value="WH_DNA-bd_sf"/>
</dbReference>
<keyword evidence="2" id="KW-0238">DNA-binding</keyword>
<dbReference type="Pfam" id="PF12802">
    <property type="entry name" value="MarR_2"/>
    <property type="match status" value="1"/>
</dbReference>
<dbReference type="GO" id="GO:0006950">
    <property type="term" value="P:response to stress"/>
    <property type="evidence" value="ECO:0007669"/>
    <property type="project" value="TreeGrafter"/>
</dbReference>
<evidence type="ECO:0000313" key="2">
    <source>
        <dbReference type="EMBL" id="SCG17337.1"/>
    </source>
</evidence>
<keyword evidence="3" id="KW-1185">Reference proteome</keyword>
<dbReference type="GO" id="GO:0003677">
    <property type="term" value="F:DNA binding"/>
    <property type="evidence" value="ECO:0007669"/>
    <property type="project" value="UniProtKB-KW"/>
</dbReference>
<dbReference type="Gene3D" id="1.10.10.10">
    <property type="entry name" value="Winged helix-like DNA-binding domain superfamily/Winged helix DNA-binding domain"/>
    <property type="match status" value="1"/>
</dbReference>
<accession>A0A1C5GC97</accession>
<evidence type="ECO:0000259" key="1">
    <source>
        <dbReference type="PROSITE" id="PS50995"/>
    </source>
</evidence>
<dbReference type="GO" id="GO:0003700">
    <property type="term" value="F:DNA-binding transcription factor activity"/>
    <property type="evidence" value="ECO:0007669"/>
    <property type="project" value="InterPro"/>
</dbReference>
<dbReference type="SUPFAM" id="SSF46785">
    <property type="entry name" value="Winged helix' DNA-binding domain"/>
    <property type="match status" value="1"/>
</dbReference>
<dbReference type="RefSeq" id="WP_089001100.1">
    <property type="nucleotide sequence ID" value="NZ_JBFAAC010000008.1"/>
</dbReference>
<dbReference type="InterPro" id="IPR036388">
    <property type="entry name" value="WH-like_DNA-bd_sf"/>
</dbReference>
<dbReference type="GeneID" id="95803381"/>
<organism evidence="2 3">
    <name type="scientific">Micromonospora echinofusca</name>
    <dbReference type="NCBI Taxonomy" id="47858"/>
    <lineage>
        <taxon>Bacteria</taxon>
        <taxon>Bacillati</taxon>
        <taxon>Actinomycetota</taxon>
        <taxon>Actinomycetes</taxon>
        <taxon>Micromonosporales</taxon>
        <taxon>Micromonosporaceae</taxon>
        <taxon>Micromonospora</taxon>
    </lineage>
</organism>
<protein>
    <submittedName>
        <fullName evidence="2">DNA-binding transcriptional regulator, MarR family</fullName>
    </submittedName>
</protein>
<evidence type="ECO:0000313" key="3">
    <source>
        <dbReference type="Proteomes" id="UP000198251"/>
    </source>
</evidence>
<dbReference type="InterPro" id="IPR039422">
    <property type="entry name" value="MarR/SlyA-like"/>
</dbReference>
<proteinExistence type="predicted"/>
<dbReference type="InterPro" id="IPR000835">
    <property type="entry name" value="HTH_MarR-typ"/>
</dbReference>
<dbReference type="PANTHER" id="PTHR33164">
    <property type="entry name" value="TRANSCRIPTIONAL REGULATOR, MARR FAMILY"/>
    <property type="match status" value="1"/>
</dbReference>
<dbReference type="PANTHER" id="PTHR33164:SF99">
    <property type="entry name" value="MARR FAMILY REGULATORY PROTEIN"/>
    <property type="match status" value="1"/>
</dbReference>
<sequence>MTESLDNARLAAWRAYIEASQRLYTRLEDDLRADSALTFADYHVLVLLSEAPGQRLRMGELASRLVFSPSRLTYQITTMQRRGLVARESCPDDRRGSEAVLTAAGLLALREAAPHHLRSVRAHFLDDLDDAEVACLTRIFERLGRRLRADRDASTAHPHS</sequence>
<dbReference type="SMART" id="SM00347">
    <property type="entry name" value="HTH_MARR"/>
    <property type="match status" value="1"/>
</dbReference>
<dbReference type="AlphaFoldDB" id="A0A1C5GC97"/>
<name>A0A1C5GC97_MICEH</name>
<dbReference type="PROSITE" id="PS50995">
    <property type="entry name" value="HTH_MARR_2"/>
    <property type="match status" value="1"/>
</dbReference>
<dbReference type="Proteomes" id="UP000198251">
    <property type="component" value="Chromosome I"/>
</dbReference>
<feature type="domain" description="HTH marR-type" evidence="1">
    <location>
        <begin position="1"/>
        <end position="145"/>
    </location>
</feature>
<reference evidence="2 3" key="1">
    <citation type="submission" date="2016-06" db="EMBL/GenBank/DDBJ databases">
        <authorList>
            <person name="Kjaerup R.B."/>
            <person name="Dalgaard T.S."/>
            <person name="Juul-Madsen H.R."/>
        </authorList>
    </citation>
    <scope>NUCLEOTIDE SEQUENCE [LARGE SCALE GENOMIC DNA]</scope>
    <source>
        <strain evidence="2 3">DSM 43913</strain>
    </source>
</reference>
<gene>
    <name evidence="2" type="ORF">GA0070610_3648</name>
</gene>
<dbReference type="EMBL" id="LT607733">
    <property type="protein sequence ID" value="SCG17337.1"/>
    <property type="molecule type" value="Genomic_DNA"/>
</dbReference>